<protein>
    <recommendedName>
        <fullName evidence="8">Major facilitator superfamily (MFS) profile domain-containing protein</fullName>
    </recommendedName>
</protein>
<dbReference type="EMBL" id="HBGW01068536">
    <property type="protein sequence ID" value="CAD9617827.1"/>
    <property type="molecule type" value="Transcribed_RNA"/>
</dbReference>
<gene>
    <name evidence="7" type="ORF">BRAN1462_LOCUS43688</name>
</gene>
<proteinExistence type="predicted"/>
<evidence type="ECO:0000256" key="1">
    <source>
        <dbReference type="ARBA" id="ARBA00004141"/>
    </source>
</evidence>
<keyword evidence="4 6" id="KW-0472">Membrane</keyword>
<feature type="transmembrane region" description="Helical" evidence="6">
    <location>
        <begin position="401"/>
        <end position="422"/>
    </location>
</feature>
<organism evidence="7">
    <name type="scientific">Zooxanthella nutricula</name>
    <dbReference type="NCBI Taxonomy" id="1333877"/>
    <lineage>
        <taxon>Eukaryota</taxon>
        <taxon>Sar</taxon>
        <taxon>Alveolata</taxon>
        <taxon>Dinophyceae</taxon>
        <taxon>Peridiniales</taxon>
        <taxon>Peridiniales incertae sedis</taxon>
        <taxon>Zooxanthella</taxon>
    </lineage>
</organism>
<feature type="transmembrane region" description="Helical" evidence="6">
    <location>
        <begin position="95"/>
        <end position="119"/>
    </location>
</feature>
<evidence type="ECO:0008006" key="8">
    <source>
        <dbReference type="Google" id="ProtNLM"/>
    </source>
</evidence>
<feature type="transmembrane region" description="Helical" evidence="6">
    <location>
        <begin position="190"/>
        <end position="210"/>
    </location>
</feature>
<dbReference type="AlphaFoldDB" id="A0A7S2LY59"/>
<keyword evidence="2 6" id="KW-0812">Transmembrane</keyword>
<dbReference type="PANTHER" id="PTHR23510">
    <property type="entry name" value="INNER MEMBRANE TRANSPORT PROTEIN YAJR"/>
    <property type="match status" value="1"/>
</dbReference>
<evidence type="ECO:0000256" key="5">
    <source>
        <dbReference type="SAM" id="MobiDB-lite"/>
    </source>
</evidence>
<dbReference type="GO" id="GO:0022857">
    <property type="term" value="F:transmembrane transporter activity"/>
    <property type="evidence" value="ECO:0007669"/>
    <property type="project" value="InterPro"/>
</dbReference>
<dbReference type="InterPro" id="IPR051068">
    <property type="entry name" value="MFS_Domain-Containing_Protein"/>
</dbReference>
<evidence type="ECO:0000313" key="7">
    <source>
        <dbReference type="EMBL" id="CAD9617827.1"/>
    </source>
</evidence>
<keyword evidence="3 6" id="KW-1133">Transmembrane helix</keyword>
<feature type="transmembrane region" description="Helical" evidence="6">
    <location>
        <begin position="443"/>
        <end position="464"/>
    </location>
</feature>
<accession>A0A7S2LY59</accession>
<name>A0A7S2LY59_9DINO</name>
<dbReference type="InterPro" id="IPR011701">
    <property type="entry name" value="MFS"/>
</dbReference>
<dbReference type="PANTHER" id="PTHR23510:SF64">
    <property type="entry name" value="INNER MEMBRANE TRANSPORT PROTEIN YAJR"/>
    <property type="match status" value="1"/>
</dbReference>
<feature type="transmembrane region" description="Helical" evidence="6">
    <location>
        <begin position="264"/>
        <end position="284"/>
    </location>
</feature>
<sequence length="499" mass="51850">MSTVVIATVVGAPALRQESGEAHRGAVSLSEPSPAVRSLGLASGASGGPVTPTPSGASTSGSVSAAASIAASAASIGVAGALTADEDVANRMPPLGSLALLLLLPLLVGTNLVIVIPTADDYSHRLGGDQLFGGLMISSIPLGAWIGIYLNQWMLRGMSFKSVLIVITAGTIFGNVLYALAGLMCFKWTLLISRVVIGLCNGFSLPCMYISLTVGLKRRSEVVLYFSAATTLGYAVGPTLAAVLDVFLKSVRVHNLVLDSDTAPGWFMALLYLIFLVLIVIVFEDLPMHATQPGPRGSANAGDRFPLLSSCAAFWHLFVTSAQLTMAEVYLVFVGQQHWGWSIAKSALLLAGLMFCSGVINMSMGKLGQRIMRSDRAGLLGGSIFSCVACIPLSWSLKLQGVIAEVSVLSAGLLMLVALAGLNRAFALALTSKLVPSSLKRPMNEWATVMMTLGRAAGGVLGAVLNADSFAPAMLGLCVVSVVVSVASHKAMKPNDKAD</sequence>
<feature type="transmembrane region" description="Helical" evidence="6">
    <location>
        <begin position="470"/>
        <end position="487"/>
    </location>
</feature>
<evidence type="ECO:0000256" key="2">
    <source>
        <dbReference type="ARBA" id="ARBA00022692"/>
    </source>
</evidence>
<dbReference type="Gene3D" id="1.20.1250.20">
    <property type="entry name" value="MFS general substrate transporter like domains"/>
    <property type="match status" value="1"/>
</dbReference>
<dbReference type="Pfam" id="PF07690">
    <property type="entry name" value="MFS_1"/>
    <property type="match status" value="1"/>
</dbReference>
<feature type="transmembrane region" description="Helical" evidence="6">
    <location>
        <begin position="131"/>
        <end position="150"/>
    </location>
</feature>
<feature type="transmembrane region" description="Helical" evidence="6">
    <location>
        <begin position="162"/>
        <end position="184"/>
    </location>
</feature>
<dbReference type="InterPro" id="IPR036259">
    <property type="entry name" value="MFS_trans_sf"/>
</dbReference>
<evidence type="ECO:0000256" key="6">
    <source>
        <dbReference type="SAM" id="Phobius"/>
    </source>
</evidence>
<dbReference type="SUPFAM" id="SSF103473">
    <property type="entry name" value="MFS general substrate transporter"/>
    <property type="match status" value="1"/>
</dbReference>
<evidence type="ECO:0000256" key="4">
    <source>
        <dbReference type="ARBA" id="ARBA00023136"/>
    </source>
</evidence>
<dbReference type="GO" id="GO:0016020">
    <property type="term" value="C:membrane"/>
    <property type="evidence" value="ECO:0007669"/>
    <property type="project" value="UniProtKB-SubCell"/>
</dbReference>
<comment type="subcellular location">
    <subcellularLocation>
        <location evidence="1">Membrane</location>
        <topology evidence="1">Multi-pass membrane protein</topology>
    </subcellularLocation>
</comment>
<feature type="transmembrane region" description="Helical" evidence="6">
    <location>
        <begin position="346"/>
        <end position="365"/>
    </location>
</feature>
<feature type="transmembrane region" description="Helical" evidence="6">
    <location>
        <begin position="222"/>
        <end position="244"/>
    </location>
</feature>
<feature type="region of interest" description="Disordered" evidence="5">
    <location>
        <begin position="38"/>
        <end position="58"/>
    </location>
</feature>
<feature type="transmembrane region" description="Helical" evidence="6">
    <location>
        <begin position="305"/>
        <end position="326"/>
    </location>
</feature>
<reference evidence="7" key="1">
    <citation type="submission" date="2021-01" db="EMBL/GenBank/DDBJ databases">
        <authorList>
            <person name="Corre E."/>
            <person name="Pelletier E."/>
            <person name="Niang G."/>
            <person name="Scheremetjew M."/>
            <person name="Finn R."/>
            <person name="Kale V."/>
            <person name="Holt S."/>
            <person name="Cochrane G."/>
            <person name="Meng A."/>
            <person name="Brown T."/>
            <person name="Cohen L."/>
        </authorList>
    </citation>
    <scope>NUCLEOTIDE SEQUENCE</scope>
    <source>
        <strain evidence="7">RCC3387</strain>
    </source>
</reference>
<feature type="transmembrane region" description="Helical" evidence="6">
    <location>
        <begin position="377"/>
        <end position="395"/>
    </location>
</feature>
<evidence type="ECO:0000256" key="3">
    <source>
        <dbReference type="ARBA" id="ARBA00022989"/>
    </source>
</evidence>